<keyword evidence="3" id="KW-1185">Reference proteome</keyword>
<keyword evidence="1" id="KW-0732">Signal</keyword>
<reference evidence="3" key="1">
    <citation type="journal article" date="2017" name="Nat. Ecol. Evol.">
        <title>Genome expansion and lineage-specific genetic innovations in the forest pathogenic fungi Armillaria.</title>
        <authorList>
            <person name="Sipos G."/>
            <person name="Prasanna A.N."/>
            <person name="Walter M.C."/>
            <person name="O'Connor E."/>
            <person name="Balint B."/>
            <person name="Krizsan K."/>
            <person name="Kiss B."/>
            <person name="Hess J."/>
            <person name="Varga T."/>
            <person name="Slot J."/>
            <person name="Riley R."/>
            <person name="Boka B."/>
            <person name="Rigling D."/>
            <person name="Barry K."/>
            <person name="Lee J."/>
            <person name="Mihaltcheva S."/>
            <person name="LaButti K."/>
            <person name="Lipzen A."/>
            <person name="Waldron R."/>
            <person name="Moloney N.M."/>
            <person name="Sperisen C."/>
            <person name="Kredics L."/>
            <person name="Vagvoelgyi C."/>
            <person name="Patrignani A."/>
            <person name="Fitzpatrick D."/>
            <person name="Nagy I."/>
            <person name="Doyle S."/>
            <person name="Anderson J.B."/>
            <person name="Grigoriev I.V."/>
            <person name="Gueldener U."/>
            <person name="Muensterkoetter M."/>
            <person name="Nagy L.G."/>
        </authorList>
    </citation>
    <scope>NUCLEOTIDE SEQUENCE [LARGE SCALE GENOMIC DNA]</scope>
    <source>
        <strain evidence="3">Ar21-2</strain>
    </source>
</reference>
<dbReference type="AlphaFoldDB" id="A0A2H3CVH1"/>
<proteinExistence type="predicted"/>
<evidence type="ECO:0000313" key="2">
    <source>
        <dbReference type="EMBL" id="PBK80767.1"/>
    </source>
</evidence>
<evidence type="ECO:0000256" key="1">
    <source>
        <dbReference type="SAM" id="SignalP"/>
    </source>
</evidence>
<protein>
    <submittedName>
        <fullName evidence="2">Uncharacterized protein</fullName>
    </submittedName>
</protein>
<name>A0A2H3CVH1_ARMGA</name>
<feature type="chain" id="PRO_5013850381" evidence="1">
    <location>
        <begin position="24"/>
        <end position="115"/>
    </location>
</feature>
<gene>
    <name evidence="2" type="ORF">ARMGADRAFT_823077</name>
</gene>
<feature type="signal peptide" evidence="1">
    <location>
        <begin position="1"/>
        <end position="23"/>
    </location>
</feature>
<dbReference type="Proteomes" id="UP000217790">
    <property type="component" value="Unassembled WGS sequence"/>
</dbReference>
<evidence type="ECO:0000313" key="3">
    <source>
        <dbReference type="Proteomes" id="UP000217790"/>
    </source>
</evidence>
<organism evidence="2 3">
    <name type="scientific">Armillaria gallica</name>
    <name type="common">Bulbous honey fungus</name>
    <name type="synonym">Armillaria bulbosa</name>
    <dbReference type="NCBI Taxonomy" id="47427"/>
    <lineage>
        <taxon>Eukaryota</taxon>
        <taxon>Fungi</taxon>
        <taxon>Dikarya</taxon>
        <taxon>Basidiomycota</taxon>
        <taxon>Agaricomycotina</taxon>
        <taxon>Agaricomycetes</taxon>
        <taxon>Agaricomycetidae</taxon>
        <taxon>Agaricales</taxon>
        <taxon>Marasmiineae</taxon>
        <taxon>Physalacriaceae</taxon>
        <taxon>Armillaria</taxon>
    </lineage>
</organism>
<sequence length="115" mass="13076">MVWHIGYLCGWIAACWYIGGVPSKMSSRPGGREWIAAGYLGKRMDHASERTWYWGKTLIGSPPNFGSQEKDYAEISEHVPLFPSRLHPFDARYKTSAHYLIKSSMFPTLDTLHIG</sequence>
<dbReference type="EMBL" id="KZ293740">
    <property type="protein sequence ID" value="PBK80767.1"/>
    <property type="molecule type" value="Genomic_DNA"/>
</dbReference>
<dbReference type="OrthoDB" id="429143at2759"/>
<dbReference type="InParanoid" id="A0A2H3CVH1"/>
<accession>A0A2H3CVH1</accession>